<dbReference type="InterPro" id="IPR036291">
    <property type="entry name" value="NAD(P)-bd_dom_sf"/>
</dbReference>
<dbReference type="SUPFAM" id="SSF51735">
    <property type="entry name" value="NAD(P)-binding Rossmann-fold domains"/>
    <property type="match status" value="1"/>
</dbReference>
<dbReference type="AlphaFoldDB" id="A0A2T3Z3B3"/>
<dbReference type="Pfam" id="PF08240">
    <property type="entry name" value="ADH_N"/>
    <property type="match status" value="1"/>
</dbReference>
<dbReference type="InterPro" id="IPR013154">
    <property type="entry name" value="ADH-like_N"/>
</dbReference>
<dbReference type="PANTHER" id="PTHR45348:SF2">
    <property type="entry name" value="ZINC-TYPE ALCOHOL DEHYDROGENASE-LIKE PROTEIN C2E1P3.01"/>
    <property type="match status" value="1"/>
</dbReference>
<dbReference type="OrthoDB" id="9992527at2759"/>
<evidence type="ECO:0000256" key="1">
    <source>
        <dbReference type="ARBA" id="ARBA00008072"/>
    </source>
</evidence>
<evidence type="ECO:0000313" key="4">
    <source>
        <dbReference type="EMBL" id="PTB39240.1"/>
    </source>
</evidence>
<dbReference type="InterPro" id="IPR047122">
    <property type="entry name" value="Trans-enoyl_RdTase-like"/>
</dbReference>
<name>A0A2T3Z3B3_TRIA4</name>
<proteinExistence type="inferred from homology"/>
<dbReference type="EMBL" id="KZ679264">
    <property type="protein sequence ID" value="PTB39240.1"/>
    <property type="molecule type" value="Genomic_DNA"/>
</dbReference>
<keyword evidence="5" id="KW-1185">Reference proteome</keyword>
<dbReference type="InterPro" id="IPR011032">
    <property type="entry name" value="GroES-like_sf"/>
</dbReference>
<protein>
    <recommendedName>
        <fullName evidence="3">Enoyl reductase (ER) domain-containing protein</fullName>
    </recommendedName>
</protein>
<organism evidence="4 5">
    <name type="scientific">Trichoderma asperellum (strain ATCC 204424 / CBS 433.97 / NBRC 101777)</name>
    <dbReference type="NCBI Taxonomy" id="1042311"/>
    <lineage>
        <taxon>Eukaryota</taxon>
        <taxon>Fungi</taxon>
        <taxon>Dikarya</taxon>
        <taxon>Ascomycota</taxon>
        <taxon>Pezizomycotina</taxon>
        <taxon>Sordariomycetes</taxon>
        <taxon>Hypocreomycetidae</taxon>
        <taxon>Hypocreales</taxon>
        <taxon>Hypocreaceae</taxon>
        <taxon>Trichoderma</taxon>
    </lineage>
</organism>
<sequence>MALPNVRFVEIFTDNTESYGERENYVILTQREKSFIASIYCSPVRQGCLKSLVSQAIKVKLEMACDICFTLLVTGPGDRIVLGTRPIPTPGPKEVLVKVAIAGLNPHDQLVRDIGFFIGKNVPAPTGIDIVGTGHAVGKDVNNFKVGDLVFGNGDPFDGDYMATQEYTLMDIDFLGHVPSSVTQDEAATLPLNALTMCIALFDASTHGFPSPLTPAGKSFDYKHTPLVILGGGSNCGKFAIQLAKWAGFGTIIAIAGKTKAEYLVELGATHIIDRTLSDDKIESEVRNIVGDNLLHVCTAVLPKDQTLGARLLSNSKKGTLVTVTKGTVDETKLGEKKAGYRVRGFLCRPHAKDKRELATLFWKAFPGLIEKGILRPTPYEVVKGLDENKINEILDEYG</sequence>
<dbReference type="Proteomes" id="UP000240493">
    <property type="component" value="Unassembled WGS sequence"/>
</dbReference>
<dbReference type="PANTHER" id="PTHR45348">
    <property type="entry name" value="HYPOTHETICAL OXIDOREDUCTASE (EUROFUNG)"/>
    <property type="match status" value="1"/>
</dbReference>
<comment type="similarity">
    <text evidence="1">Belongs to the zinc-containing alcohol dehydrogenase family.</text>
</comment>
<accession>A0A2T3Z3B3</accession>
<dbReference type="SUPFAM" id="SSF50129">
    <property type="entry name" value="GroES-like"/>
    <property type="match status" value="1"/>
</dbReference>
<feature type="domain" description="Enoyl reductase (ER)" evidence="3">
    <location>
        <begin position="75"/>
        <end position="386"/>
    </location>
</feature>
<dbReference type="SMART" id="SM00829">
    <property type="entry name" value="PKS_ER"/>
    <property type="match status" value="1"/>
</dbReference>
<dbReference type="InterPro" id="IPR013149">
    <property type="entry name" value="ADH-like_C"/>
</dbReference>
<dbReference type="GO" id="GO:0016651">
    <property type="term" value="F:oxidoreductase activity, acting on NAD(P)H"/>
    <property type="evidence" value="ECO:0007669"/>
    <property type="project" value="InterPro"/>
</dbReference>
<evidence type="ECO:0000313" key="5">
    <source>
        <dbReference type="Proteomes" id="UP000240493"/>
    </source>
</evidence>
<reference evidence="4 5" key="1">
    <citation type="submission" date="2016-07" db="EMBL/GenBank/DDBJ databases">
        <title>Multiple horizontal gene transfer events from other fungi enriched the ability of initially mycotrophic Trichoderma (Ascomycota) to feed on dead plant biomass.</title>
        <authorList>
            <consortium name="DOE Joint Genome Institute"/>
            <person name="Aerts A."/>
            <person name="Atanasova L."/>
            <person name="Chenthamara K."/>
            <person name="Zhang J."/>
            <person name="Grujic M."/>
            <person name="Henrissat B."/>
            <person name="Kuo A."/>
            <person name="Salamov A."/>
            <person name="Lipzen A."/>
            <person name="Labutti K."/>
            <person name="Barry K."/>
            <person name="Miao Y."/>
            <person name="Rahimi M.J."/>
            <person name="Shen Q."/>
            <person name="Grigoriev I.V."/>
            <person name="Kubicek C.P."/>
            <person name="Druzhinina I.S."/>
        </authorList>
    </citation>
    <scope>NUCLEOTIDE SEQUENCE [LARGE SCALE GENOMIC DNA]</scope>
    <source>
        <strain evidence="4 5">CBS 433.97</strain>
    </source>
</reference>
<dbReference type="Gene3D" id="3.40.50.720">
    <property type="entry name" value="NAD(P)-binding Rossmann-like Domain"/>
    <property type="match status" value="1"/>
</dbReference>
<gene>
    <name evidence="4" type="ORF">M441DRAFT_70382</name>
</gene>
<dbReference type="InterPro" id="IPR020843">
    <property type="entry name" value="ER"/>
</dbReference>
<dbReference type="STRING" id="1042311.A0A2T3Z3B3"/>
<evidence type="ECO:0000259" key="3">
    <source>
        <dbReference type="SMART" id="SM00829"/>
    </source>
</evidence>
<dbReference type="Gene3D" id="3.90.180.10">
    <property type="entry name" value="Medium-chain alcohol dehydrogenases, catalytic domain"/>
    <property type="match status" value="1"/>
</dbReference>
<keyword evidence="2" id="KW-0560">Oxidoreductase</keyword>
<dbReference type="Pfam" id="PF00107">
    <property type="entry name" value="ADH_zinc_N"/>
    <property type="match status" value="1"/>
</dbReference>
<evidence type="ECO:0000256" key="2">
    <source>
        <dbReference type="ARBA" id="ARBA00023002"/>
    </source>
</evidence>
<dbReference type="CDD" id="cd08249">
    <property type="entry name" value="enoyl_reductase_like"/>
    <property type="match status" value="1"/>
</dbReference>